<name>A0ABQ8UE91_9EUKA</name>
<accession>A0ABQ8UE91</accession>
<evidence type="ECO:0000313" key="3">
    <source>
        <dbReference type="Proteomes" id="UP001141327"/>
    </source>
</evidence>
<feature type="compositionally biased region" description="Basic and acidic residues" evidence="1">
    <location>
        <begin position="109"/>
        <end position="119"/>
    </location>
</feature>
<evidence type="ECO:0000256" key="1">
    <source>
        <dbReference type="SAM" id="MobiDB-lite"/>
    </source>
</evidence>
<comment type="caution">
    <text evidence="2">The sequence shown here is derived from an EMBL/GenBank/DDBJ whole genome shotgun (WGS) entry which is preliminary data.</text>
</comment>
<keyword evidence="3" id="KW-1185">Reference proteome</keyword>
<reference evidence="2" key="1">
    <citation type="journal article" date="2022" name="bioRxiv">
        <title>Genomics of Preaxostyla Flagellates Illuminates Evolutionary Transitions and the Path Towards Mitochondrial Loss.</title>
        <authorList>
            <person name="Novak L.V.F."/>
            <person name="Treitli S.C."/>
            <person name="Pyrih J."/>
            <person name="Halakuc P."/>
            <person name="Pipaliya S.V."/>
            <person name="Vacek V."/>
            <person name="Brzon O."/>
            <person name="Soukal P."/>
            <person name="Eme L."/>
            <person name="Dacks J.B."/>
            <person name="Karnkowska A."/>
            <person name="Elias M."/>
            <person name="Hampl V."/>
        </authorList>
    </citation>
    <scope>NUCLEOTIDE SEQUENCE</scope>
    <source>
        <strain evidence="2">RCP-MX</strain>
    </source>
</reference>
<gene>
    <name evidence="2" type="ORF">PAPYR_9343</name>
</gene>
<sequence>MGNSKTAFCRGPVGPGNPGGCGWESGWAERSAGAGSLGRTPMAPGVPLGVPLVMTRREGAEPGAGWHQGRVWGSEGPQDTVTRSPIGRALGRPHDRPSRGTPSPVRGTWTREEPAREAKTGQPGRLHPRAGGLPPGPIAAGWPAGAKGHPQPGGPTWWHPGTRSRARF</sequence>
<proteinExistence type="predicted"/>
<dbReference type="EMBL" id="JAPMOS010000098">
    <property type="protein sequence ID" value="KAJ4455644.1"/>
    <property type="molecule type" value="Genomic_DNA"/>
</dbReference>
<evidence type="ECO:0000313" key="2">
    <source>
        <dbReference type="EMBL" id="KAJ4455644.1"/>
    </source>
</evidence>
<protein>
    <submittedName>
        <fullName evidence="2">Uncharacterized protein</fullName>
    </submittedName>
</protein>
<dbReference type="Proteomes" id="UP001141327">
    <property type="component" value="Unassembled WGS sequence"/>
</dbReference>
<feature type="region of interest" description="Disordered" evidence="1">
    <location>
        <begin position="61"/>
        <end position="168"/>
    </location>
</feature>
<organism evidence="2 3">
    <name type="scientific">Paratrimastix pyriformis</name>
    <dbReference type="NCBI Taxonomy" id="342808"/>
    <lineage>
        <taxon>Eukaryota</taxon>
        <taxon>Metamonada</taxon>
        <taxon>Preaxostyla</taxon>
        <taxon>Paratrimastigidae</taxon>
        <taxon>Paratrimastix</taxon>
    </lineage>
</organism>